<evidence type="ECO:0000313" key="4">
    <source>
        <dbReference type="Proteomes" id="UP000242474"/>
    </source>
</evidence>
<dbReference type="STRING" id="763665.A0A2G5B9Q2"/>
<organism evidence="3 4">
    <name type="scientific">Coemansia reversa (strain ATCC 12441 / NRRL 1564)</name>
    <dbReference type="NCBI Taxonomy" id="763665"/>
    <lineage>
        <taxon>Eukaryota</taxon>
        <taxon>Fungi</taxon>
        <taxon>Fungi incertae sedis</taxon>
        <taxon>Zoopagomycota</taxon>
        <taxon>Kickxellomycotina</taxon>
        <taxon>Kickxellomycetes</taxon>
        <taxon>Kickxellales</taxon>
        <taxon>Kickxellaceae</taxon>
        <taxon>Coemansia</taxon>
    </lineage>
</organism>
<dbReference type="PANTHER" id="PTHR48081">
    <property type="entry name" value="AB HYDROLASE SUPERFAMILY PROTEIN C4A8.06C"/>
    <property type="match status" value="1"/>
</dbReference>
<dbReference type="Gene3D" id="3.40.50.1820">
    <property type="entry name" value="alpha/beta hydrolase"/>
    <property type="match status" value="1"/>
</dbReference>
<accession>A0A2G5B9Q2</accession>
<feature type="domain" description="Alpha/beta hydrolase fold-3" evidence="2">
    <location>
        <begin position="138"/>
        <end position="351"/>
    </location>
</feature>
<dbReference type="PANTHER" id="PTHR48081:SF8">
    <property type="entry name" value="ALPHA_BETA HYDROLASE FOLD-3 DOMAIN-CONTAINING PROTEIN-RELATED"/>
    <property type="match status" value="1"/>
</dbReference>
<dbReference type="InterPro" id="IPR050300">
    <property type="entry name" value="GDXG_lipolytic_enzyme"/>
</dbReference>
<evidence type="ECO:0000259" key="2">
    <source>
        <dbReference type="Pfam" id="PF07859"/>
    </source>
</evidence>
<dbReference type="InterPro" id="IPR029058">
    <property type="entry name" value="AB_hydrolase_fold"/>
</dbReference>
<dbReference type="AlphaFoldDB" id="A0A2G5B9Q2"/>
<dbReference type="OrthoDB" id="408631at2759"/>
<proteinExistence type="predicted"/>
<dbReference type="Pfam" id="PF07859">
    <property type="entry name" value="Abhydrolase_3"/>
    <property type="match status" value="1"/>
</dbReference>
<name>A0A2G5B9Q2_COERN</name>
<protein>
    <submittedName>
        <fullName evidence="3">Alpha/beta-hydrolase</fullName>
    </submittedName>
</protein>
<keyword evidence="1 3" id="KW-0378">Hydrolase</keyword>
<evidence type="ECO:0000313" key="3">
    <source>
        <dbReference type="EMBL" id="PIA15749.1"/>
    </source>
</evidence>
<dbReference type="Proteomes" id="UP000242474">
    <property type="component" value="Unassembled WGS sequence"/>
</dbReference>
<dbReference type="GO" id="GO:0016787">
    <property type="term" value="F:hydrolase activity"/>
    <property type="evidence" value="ECO:0007669"/>
    <property type="project" value="UniProtKB-KW"/>
</dbReference>
<evidence type="ECO:0000256" key="1">
    <source>
        <dbReference type="ARBA" id="ARBA00022801"/>
    </source>
</evidence>
<gene>
    <name evidence="3" type="ORF">COEREDRAFT_8992</name>
</gene>
<keyword evidence="4" id="KW-1185">Reference proteome</keyword>
<dbReference type="EMBL" id="KZ303504">
    <property type="protein sequence ID" value="PIA15749.1"/>
    <property type="molecule type" value="Genomic_DNA"/>
</dbReference>
<dbReference type="SUPFAM" id="SSF53474">
    <property type="entry name" value="alpha/beta-Hydrolases"/>
    <property type="match status" value="1"/>
</dbReference>
<dbReference type="InterPro" id="IPR013094">
    <property type="entry name" value="AB_hydrolase_3"/>
</dbReference>
<reference evidence="3 4" key="1">
    <citation type="journal article" date="2015" name="Genome Biol. Evol.">
        <title>Phylogenomic analyses indicate that early fungi evolved digesting cell walls of algal ancestors of land plants.</title>
        <authorList>
            <person name="Chang Y."/>
            <person name="Wang S."/>
            <person name="Sekimoto S."/>
            <person name="Aerts A.L."/>
            <person name="Choi C."/>
            <person name="Clum A."/>
            <person name="LaButti K.M."/>
            <person name="Lindquist E.A."/>
            <person name="Yee Ngan C."/>
            <person name="Ohm R.A."/>
            <person name="Salamov A.A."/>
            <person name="Grigoriev I.V."/>
            <person name="Spatafora J.W."/>
            <person name="Berbee M.L."/>
        </authorList>
    </citation>
    <scope>NUCLEOTIDE SEQUENCE [LARGE SCALE GENOMIC DNA]</scope>
    <source>
        <strain evidence="3 4">NRRL 1564</strain>
    </source>
</reference>
<sequence>MTMGKAISDVLKIKHSMMAGVGDDELTKEEEAAAIYIGHQQPEDIYKIIADELIPPANTPEIASTVGVYREFKYKMDKKQETYCIDEEWIQTKFDNIYMQDKEGNLDGGHGMVVASSASLKATGDMLADIPTPGERIVFYVCGGGFISSDIPLLRWHYLRISAETGQRVFVPQYNVAPGHVFPRALHDTYTAYLHLLGRGFCAEDITMVALSAGGNIGMGMLRLLEMHHKPQPAKVVLIAPCLDLTFSSDSWQRNQKVCVLPYHPLESPRSMSRMYLGPVDKNTEIAKVLSHPLLSPLFADCAELPPIQLHIGQNDVFVDEAIELAKRIEESHGKESRHVELITYPGKNHYTILRGKTQLNKVYDSMRQFIDSLPVKKIS</sequence>